<evidence type="ECO:0000256" key="12">
    <source>
        <dbReference type="SAM" id="MobiDB-lite"/>
    </source>
</evidence>
<dbReference type="InterPro" id="IPR014001">
    <property type="entry name" value="Helicase_ATP-bd"/>
</dbReference>
<dbReference type="PROSITE" id="PS51192">
    <property type="entry name" value="HELICASE_ATP_BIND_1"/>
    <property type="match status" value="1"/>
</dbReference>
<dbReference type="GO" id="GO:0045003">
    <property type="term" value="P:double-strand break repair via synthesis-dependent strand annealing"/>
    <property type="evidence" value="ECO:0007669"/>
    <property type="project" value="TreeGrafter"/>
</dbReference>
<dbReference type="InterPro" id="IPR049730">
    <property type="entry name" value="SNF2/RAD54-like_C"/>
</dbReference>
<feature type="region of interest" description="Disordered" evidence="12">
    <location>
        <begin position="31"/>
        <end position="87"/>
    </location>
</feature>
<dbReference type="SMART" id="SM00487">
    <property type="entry name" value="DEXDc"/>
    <property type="match status" value="1"/>
</dbReference>
<dbReference type="CDD" id="cd18793">
    <property type="entry name" value="SF2_C_SNF"/>
    <property type="match status" value="1"/>
</dbReference>
<evidence type="ECO:0000259" key="13">
    <source>
        <dbReference type="PROSITE" id="PS51192"/>
    </source>
</evidence>
<evidence type="ECO:0000256" key="7">
    <source>
        <dbReference type="ARBA" id="ARBA00022806"/>
    </source>
</evidence>
<dbReference type="GO" id="GO:0015616">
    <property type="term" value="F:DNA translocase activity"/>
    <property type="evidence" value="ECO:0007669"/>
    <property type="project" value="TreeGrafter"/>
</dbReference>
<dbReference type="OrthoDB" id="413460at2759"/>
<dbReference type="Pfam" id="PF00271">
    <property type="entry name" value="Helicase_C"/>
    <property type="match status" value="1"/>
</dbReference>
<dbReference type="GO" id="GO:0004386">
    <property type="term" value="F:helicase activity"/>
    <property type="evidence" value="ECO:0007669"/>
    <property type="project" value="UniProtKB-KW"/>
</dbReference>
<keyword evidence="7" id="KW-0347">Helicase</keyword>
<dbReference type="PANTHER" id="PTHR45629:SF7">
    <property type="entry name" value="DNA EXCISION REPAIR PROTEIN ERCC-6-RELATED"/>
    <property type="match status" value="1"/>
</dbReference>
<dbReference type="Gene3D" id="3.40.50.10810">
    <property type="entry name" value="Tandem AAA-ATPase domain"/>
    <property type="match status" value="1"/>
</dbReference>
<dbReference type="AlphaFoldDB" id="A0A9P6DZG9"/>
<dbReference type="GO" id="GO:0003677">
    <property type="term" value="F:DNA binding"/>
    <property type="evidence" value="ECO:0007669"/>
    <property type="project" value="UniProtKB-KW"/>
</dbReference>
<evidence type="ECO:0000256" key="1">
    <source>
        <dbReference type="ARBA" id="ARBA00004123"/>
    </source>
</evidence>
<evidence type="ECO:0000256" key="6">
    <source>
        <dbReference type="ARBA" id="ARBA00022801"/>
    </source>
</evidence>
<evidence type="ECO:0000256" key="8">
    <source>
        <dbReference type="ARBA" id="ARBA00022840"/>
    </source>
</evidence>
<feature type="domain" description="Helicase C-terminal" evidence="14">
    <location>
        <begin position="593"/>
        <end position="750"/>
    </location>
</feature>
<keyword evidence="11" id="KW-0539">Nucleus</keyword>
<evidence type="ECO:0000256" key="11">
    <source>
        <dbReference type="ARBA" id="ARBA00023242"/>
    </source>
</evidence>
<evidence type="ECO:0000256" key="4">
    <source>
        <dbReference type="ARBA" id="ARBA00022741"/>
    </source>
</evidence>
<dbReference type="Pfam" id="PF08658">
    <property type="entry name" value="Rad54_N"/>
    <property type="match status" value="1"/>
</dbReference>
<keyword evidence="5" id="KW-0227">DNA damage</keyword>
<dbReference type="FunFam" id="3.40.50.10810:FF:000010">
    <property type="entry name" value="DNA repair and recombination protein RAD54-like"/>
    <property type="match status" value="1"/>
</dbReference>
<dbReference type="InterPro" id="IPR038718">
    <property type="entry name" value="SNF2-like_sf"/>
</dbReference>
<feature type="region of interest" description="Disordered" evidence="12">
    <location>
        <begin position="153"/>
        <end position="189"/>
    </location>
</feature>
<evidence type="ECO:0000256" key="3">
    <source>
        <dbReference type="ARBA" id="ARBA00022553"/>
    </source>
</evidence>
<evidence type="ECO:0000256" key="5">
    <source>
        <dbReference type="ARBA" id="ARBA00022763"/>
    </source>
</evidence>
<dbReference type="EMBL" id="MU128911">
    <property type="protein sequence ID" value="KAF9520521.1"/>
    <property type="molecule type" value="Genomic_DNA"/>
</dbReference>
<dbReference type="InterPro" id="IPR027417">
    <property type="entry name" value="P-loop_NTPase"/>
</dbReference>
<dbReference type="GO" id="GO:0016817">
    <property type="term" value="F:hydrolase activity, acting on acid anhydrides"/>
    <property type="evidence" value="ECO:0007669"/>
    <property type="project" value="InterPro"/>
</dbReference>
<keyword evidence="4" id="KW-0547">Nucleotide-binding</keyword>
<evidence type="ECO:0000313" key="15">
    <source>
        <dbReference type="EMBL" id="KAF9520521.1"/>
    </source>
</evidence>
<comment type="similarity">
    <text evidence="2">Belongs to the SNF2/RAD54 helicase family.</text>
</comment>
<dbReference type="Proteomes" id="UP000886523">
    <property type="component" value="Unassembled WGS sequence"/>
</dbReference>
<comment type="caution">
    <text evidence="15">The sequence shown here is derived from an EMBL/GenBank/DDBJ whole genome shotgun (WGS) entry which is preliminary data.</text>
</comment>
<dbReference type="PANTHER" id="PTHR45629">
    <property type="entry name" value="SNF2/RAD54 FAMILY MEMBER"/>
    <property type="match status" value="1"/>
</dbReference>
<gene>
    <name evidence="15" type="ORF">BS47DRAFT_1481286</name>
</gene>
<feature type="domain" description="Helicase ATP-binding" evidence="13">
    <location>
        <begin position="239"/>
        <end position="417"/>
    </location>
</feature>
<dbReference type="Gene3D" id="1.20.120.850">
    <property type="entry name" value="SWI2/SNF2 ATPases, N-terminal domain"/>
    <property type="match status" value="1"/>
</dbReference>
<dbReference type="InterPro" id="IPR001650">
    <property type="entry name" value="Helicase_C-like"/>
</dbReference>
<keyword evidence="8" id="KW-0067">ATP-binding</keyword>
<dbReference type="InterPro" id="IPR050496">
    <property type="entry name" value="SNF2_RAD54_helicase_repair"/>
</dbReference>
<evidence type="ECO:0000256" key="10">
    <source>
        <dbReference type="ARBA" id="ARBA00023204"/>
    </source>
</evidence>
<keyword evidence="9" id="KW-0238">DNA-binding</keyword>
<organism evidence="15 16">
    <name type="scientific">Hydnum rufescens UP504</name>
    <dbReference type="NCBI Taxonomy" id="1448309"/>
    <lineage>
        <taxon>Eukaryota</taxon>
        <taxon>Fungi</taxon>
        <taxon>Dikarya</taxon>
        <taxon>Basidiomycota</taxon>
        <taxon>Agaricomycotina</taxon>
        <taxon>Agaricomycetes</taxon>
        <taxon>Cantharellales</taxon>
        <taxon>Hydnaceae</taxon>
        <taxon>Hydnum</taxon>
    </lineage>
</organism>
<dbReference type="PROSITE" id="PS51194">
    <property type="entry name" value="HELICASE_CTER"/>
    <property type="match status" value="1"/>
</dbReference>
<reference evidence="15" key="1">
    <citation type="journal article" date="2020" name="Nat. Commun.">
        <title>Large-scale genome sequencing of mycorrhizal fungi provides insights into the early evolution of symbiotic traits.</title>
        <authorList>
            <person name="Miyauchi S."/>
            <person name="Kiss E."/>
            <person name="Kuo A."/>
            <person name="Drula E."/>
            <person name="Kohler A."/>
            <person name="Sanchez-Garcia M."/>
            <person name="Morin E."/>
            <person name="Andreopoulos B."/>
            <person name="Barry K.W."/>
            <person name="Bonito G."/>
            <person name="Buee M."/>
            <person name="Carver A."/>
            <person name="Chen C."/>
            <person name="Cichocki N."/>
            <person name="Clum A."/>
            <person name="Culley D."/>
            <person name="Crous P.W."/>
            <person name="Fauchery L."/>
            <person name="Girlanda M."/>
            <person name="Hayes R.D."/>
            <person name="Keri Z."/>
            <person name="LaButti K."/>
            <person name="Lipzen A."/>
            <person name="Lombard V."/>
            <person name="Magnuson J."/>
            <person name="Maillard F."/>
            <person name="Murat C."/>
            <person name="Nolan M."/>
            <person name="Ohm R.A."/>
            <person name="Pangilinan J."/>
            <person name="Pereira M.F."/>
            <person name="Perotto S."/>
            <person name="Peter M."/>
            <person name="Pfister S."/>
            <person name="Riley R."/>
            <person name="Sitrit Y."/>
            <person name="Stielow J.B."/>
            <person name="Szollosi G."/>
            <person name="Zifcakova L."/>
            <person name="Stursova M."/>
            <person name="Spatafora J.W."/>
            <person name="Tedersoo L."/>
            <person name="Vaario L.M."/>
            <person name="Yamada A."/>
            <person name="Yan M."/>
            <person name="Wang P."/>
            <person name="Xu J."/>
            <person name="Bruns T."/>
            <person name="Baldrian P."/>
            <person name="Vilgalys R."/>
            <person name="Dunand C."/>
            <person name="Henrissat B."/>
            <person name="Grigoriev I.V."/>
            <person name="Hibbett D."/>
            <person name="Nagy L.G."/>
            <person name="Martin F.M."/>
        </authorList>
    </citation>
    <scope>NUCLEOTIDE SEQUENCE</scope>
    <source>
        <strain evidence="15">UP504</strain>
    </source>
</reference>
<feature type="compositionally biased region" description="Basic and acidic residues" evidence="12">
    <location>
        <begin position="153"/>
        <end position="176"/>
    </location>
</feature>
<dbReference type="FunFam" id="3.40.50.300:FF:000332">
    <property type="entry name" value="DNA repair and recombination protein RAD54-like"/>
    <property type="match status" value="1"/>
</dbReference>
<keyword evidence="6" id="KW-0378">Hydrolase</keyword>
<evidence type="ECO:0000256" key="9">
    <source>
        <dbReference type="ARBA" id="ARBA00023125"/>
    </source>
</evidence>
<dbReference type="GO" id="GO:0005634">
    <property type="term" value="C:nucleus"/>
    <property type="evidence" value="ECO:0007669"/>
    <property type="project" value="UniProtKB-SubCell"/>
</dbReference>
<dbReference type="InterPro" id="IPR013967">
    <property type="entry name" value="Rad54_N"/>
</dbReference>
<dbReference type="Gene3D" id="3.40.50.300">
    <property type="entry name" value="P-loop containing nucleotide triphosphate hydrolases"/>
    <property type="match status" value="1"/>
</dbReference>
<protein>
    <submittedName>
        <fullName evidence="15">Uncharacterized protein</fullName>
    </submittedName>
</protein>
<accession>A0A9P6DZG9</accession>
<keyword evidence="16" id="KW-1185">Reference proteome</keyword>
<evidence type="ECO:0000259" key="14">
    <source>
        <dbReference type="PROSITE" id="PS51194"/>
    </source>
</evidence>
<proteinExistence type="inferred from homology"/>
<name>A0A9P6DZG9_9AGAM</name>
<keyword evidence="3" id="KW-0597">Phosphoprotein</keyword>
<evidence type="ECO:0000313" key="16">
    <source>
        <dbReference type="Proteomes" id="UP000886523"/>
    </source>
</evidence>
<comment type="subcellular location">
    <subcellularLocation>
        <location evidence="1">Nucleus</location>
    </subcellularLocation>
</comment>
<keyword evidence="10" id="KW-0234">DNA repair</keyword>
<dbReference type="SMART" id="SM00490">
    <property type="entry name" value="HELICc"/>
    <property type="match status" value="1"/>
</dbReference>
<dbReference type="InterPro" id="IPR000330">
    <property type="entry name" value="SNF2_N"/>
</dbReference>
<dbReference type="Pfam" id="PF00176">
    <property type="entry name" value="SNF2-rel_dom"/>
    <property type="match status" value="1"/>
</dbReference>
<dbReference type="SUPFAM" id="SSF52540">
    <property type="entry name" value="P-loop containing nucleoside triphosphate hydrolases"/>
    <property type="match status" value="2"/>
</dbReference>
<dbReference type="GO" id="GO:0007131">
    <property type="term" value="P:reciprocal meiotic recombination"/>
    <property type="evidence" value="ECO:0007669"/>
    <property type="project" value="TreeGrafter"/>
</dbReference>
<sequence>MYYLKDGQKQPSAESSAVLFKPFKVPALKAPVERVQPQRKRKRVSYKDQGGDDSDSDSESRKKRKTSDANTLKDTINDSRKRYPGFKPKDFLQSVTSKFTIPTMRNKSGEIIPTVMTGASLGIRPVAKIIPRPLHDPMADHAIVLYDPTIDDRETDEERKERLKLEEKAKEKKAAEARNGSQNLPNPHKSLRELLGKEELTKGAAVIRKIPVVIDPILGTKLRPHQVEGVKFLYKCTTGGLVENQYGCIMADEMGLGKTMQCITLLWTLLKQSPRPGKPSIEKCVIACPASLVRNWANEFEKWLGKDTLGCLPIDGKGTKEQMILNVRRWVAASGRNVTQPVMIVSYETLRSLGPELQNCQIGLLLCDEGHRLKNSENQTFRALDSLKVQRRVIISGTPIQNDLSEYFSLLNFANPNFLGTKNDFRKNFENAIIKGRDADASDAVKAESAKRLKELTDLVTKFIIRRTNDLLSKYLPIKYEHVVFCTPSALQVSLYQLFTSSDEIQTLLRGTGSQPLKAIDMLRKLCNTPQLLNLPEALHGSEGLLPGGFVGATGDKSVAGQSRTASRSRAVNGYGGGSANDVHPEYSGKFAVLERFLHRIKTETKDKVVLISNFTQTLDLFEKLCRNKRYGFFRLDGTMATSKRGKIVDQFNDPEAPEFVFLLSSKAGGCGINLIGANRLILFDPDWNPASDQQALARIWRDGQKKECFVYRFISTGTIEEKIFQRQASKQALSASVVDQLENTELHFSGNELRKLFLFNGGTPCETHDTFKCKRCKHGKQILKSQALLYGDASTWNHFANAELKNNHDDLLRAEVGGAEVSFVFQYISH</sequence>
<evidence type="ECO:0000256" key="2">
    <source>
        <dbReference type="ARBA" id="ARBA00007025"/>
    </source>
</evidence>
<dbReference type="GO" id="GO:0005524">
    <property type="term" value="F:ATP binding"/>
    <property type="evidence" value="ECO:0007669"/>
    <property type="project" value="UniProtKB-KW"/>
</dbReference>